<dbReference type="OrthoDB" id="9794201at2"/>
<dbReference type="GO" id="GO:0015074">
    <property type="term" value="P:DNA integration"/>
    <property type="evidence" value="ECO:0007669"/>
    <property type="project" value="InterPro"/>
</dbReference>
<gene>
    <name evidence="3" type="ORF">DAERI_060140</name>
</gene>
<dbReference type="RefSeq" id="WP_103129292.1">
    <property type="nucleotide sequence ID" value="NZ_BFAG01000006.1"/>
</dbReference>
<evidence type="ECO:0000313" key="4">
    <source>
        <dbReference type="Proteomes" id="UP000236569"/>
    </source>
</evidence>
<dbReference type="PANTHER" id="PTHR35004:SF6">
    <property type="entry name" value="TRANSPOSASE"/>
    <property type="match status" value="1"/>
</dbReference>
<proteinExistence type="predicted"/>
<dbReference type="PANTHER" id="PTHR35004">
    <property type="entry name" value="TRANSPOSASE RV3428C-RELATED"/>
    <property type="match status" value="1"/>
</dbReference>
<dbReference type="PROSITE" id="PS50994">
    <property type="entry name" value="INTEGRASE"/>
    <property type="match status" value="1"/>
</dbReference>
<evidence type="ECO:0000259" key="2">
    <source>
        <dbReference type="PROSITE" id="PS50994"/>
    </source>
</evidence>
<evidence type="ECO:0000256" key="1">
    <source>
        <dbReference type="SAM" id="MobiDB-lite"/>
    </source>
</evidence>
<reference evidence="4" key="1">
    <citation type="submission" date="2018-01" db="EMBL/GenBank/DDBJ databases">
        <title>Draft Genome Sequence of the Radioresistant Bacterium Deinococcus aerius TR0125, Isolated from the Higher Atmosphere above Japan.</title>
        <authorList>
            <person name="Satoh K."/>
            <person name="Arai H."/>
            <person name="Sanzen T."/>
            <person name="Kawaguchi Y."/>
            <person name="Hayashi H."/>
            <person name="Yokobori S."/>
            <person name="Yamagishi A."/>
            <person name="Oono Y."/>
            <person name="Narumi I."/>
        </authorList>
    </citation>
    <scope>NUCLEOTIDE SEQUENCE [LARGE SCALE GENOMIC DNA]</scope>
    <source>
        <strain evidence="4">TR0125</strain>
    </source>
</reference>
<dbReference type="InterPro" id="IPR001584">
    <property type="entry name" value="Integrase_cat-core"/>
</dbReference>
<accession>A0A2I9D646</accession>
<protein>
    <recommendedName>
        <fullName evidence="2">Integrase catalytic domain-containing protein</fullName>
    </recommendedName>
</protein>
<dbReference type="Proteomes" id="UP000236569">
    <property type="component" value="Unassembled WGS sequence"/>
</dbReference>
<organism evidence="3 4">
    <name type="scientific">Deinococcus aerius</name>
    <dbReference type="NCBI Taxonomy" id="200253"/>
    <lineage>
        <taxon>Bacteria</taxon>
        <taxon>Thermotogati</taxon>
        <taxon>Deinococcota</taxon>
        <taxon>Deinococci</taxon>
        <taxon>Deinococcales</taxon>
        <taxon>Deinococcaceae</taxon>
        <taxon>Deinococcus</taxon>
    </lineage>
</organism>
<dbReference type="Gene3D" id="3.30.420.10">
    <property type="entry name" value="Ribonuclease H-like superfamily/Ribonuclease H"/>
    <property type="match status" value="1"/>
</dbReference>
<feature type="compositionally biased region" description="Acidic residues" evidence="1">
    <location>
        <begin position="707"/>
        <end position="721"/>
    </location>
</feature>
<dbReference type="Pfam" id="PF00665">
    <property type="entry name" value="rve"/>
    <property type="match status" value="1"/>
</dbReference>
<dbReference type="AlphaFoldDB" id="A0A2I9D646"/>
<dbReference type="EMBL" id="BFAG01000006">
    <property type="protein sequence ID" value="GBF05880.1"/>
    <property type="molecule type" value="Genomic_DNA"/>
</dbReference>
<keyword evidence="4" id="KW-1185">Reference proteome</keyword>
<feature type="domain" description="Integrase catalytic" evidence="2">
    <location>
        <begin position="316"/>
        <end position="447"/>
    </location>
</feature>
<dbReference type="InterPro" id="IPR036397">
    <property type="entry name" value="RNaseH_sf"/>
</dbReference>
<dbReference type="GO" id="GO:0003676">
    <property type="term" value="F:nucleic acid binding"/>
    <property type="evidence" value="ECO:0007669"/>
    <property type="project" value="InterPro"/>
</dbReference>
<dbReference type="SUPFAM" id="SSF53098">
    <property type="entry name" value="Ribonuclease H-like"/>
    <property type="match status" value="1"/>
</dbReference>
<evidence type="ECO:0000313" key="3">
    <source>
        <dbReference type="EMBL" id="GBF05880.1"/>
    </source>
</evidence>
<name>A0A2I9D646_9DEIO</name>
<dbReference type="InterPro" id="IPR012337">
    <property type="entry name" value="RNaseH-like_sf"/>
</dbReference>
<feature type="region of interest" description="Disordered" evidence="1">
    <location>
        <begin position="80"/>
        <end position="116"/>
    </location>
</feature>
<feature type="compositionally biased region" description="Basic and acidic residues" evidence="1">
    <location>
        <begin position="94"/>
        <end position="109"/>
    </location>
</feature>
<feature type="region of interest" description="Disordered" evidence="1">
    <location>
        <begin position="701"/>
        <end position="721"/>
    </location>
</feature>
<comment type="caution">
    <text evidence="3">The sequence shown here is derived from an EMBL/GenBank/DDBJ whole genome shotgun (WGS) entry which is preliminary data.</text>
</comment>
<sequence length="721" mass="79699">MSPIFSRQRKAWLLSVAECATAFTVSTRTIERRLRERGELVYAEVVTERREGGGGGKRVKYIDPSSLGWALTAELAARVGRSPLSPTPQTDTPTCDRHSPSSSSQREKLPSAVNSVSKLRPTDLVSVAAPLPPTAQALDLLPATPEPTAPITLGDLDAANSLHAELLPILRERKGTAGRSAATQRLAGEKGVTARTVRRWAEAFERGGLGELSRVMGTAPRADKGGHRLPPELVQVVRAALVSNPPTAPVRLIHRTVLRAVPDLAHVPRRNGRVIPISAATVQAIKQEMLDHPTLRLLFADADRRKEYLRTYTGQVLAAHANDLWQMDMTRCDVMVYDPEAGTIYRPRVQVVIDVYSGCIMGIAFSRREDQEQADLVLARALVRKQGPLAERWPMFGVARRLYIDNGKTYKSEHFHRIVGGLGMEIIHSRPRVSHTRGKVERFFGTLHGLERGLIGYCGENAKDRSNEELRRLYRNTLKWAEGGRLVGARDRLMTLSEYQETVLKWLIVDYHETVVHGLTRTQHFTGTAPASTLIDFDPHELQLLFARWEERVVRPDGTVMLGKTLWTTPNGRLAQYRGQTVLTLREPFALGEASRSVAWRDRQGRFQVIGSLVPAPTVADSVEAAAQRRANRLAAAEQLAQVDALRKDLFDPAVTVAGSLAAALPEQVVRPVLPAARARLDAVNPAPLPVPSAEARAFMAPMNGDDVPDDLDELSEWLRR</sequence>